<comment type="caution">
    <text evidence="2">The sequence shown here is derived from an EMBL/GenBank/DDBJ whole genome shotgun (WGS) entry which is preliminary data.</text>
</comment>
<feature type="region of interest" description="Disordered" evidence="1">
    <location>
        <begin position="112"/>
        <end position="137"/>
    </location>
</feature>
<feature type="compositionally biased region" description="Polar residues" evidence="1">
    <location>
        <begin position="128"/>
        <end position="137"/>
    </location>
</feature>
<feature type="region of interest" description="Disordered" evidence="1">
    <location>
        <begin position="40"/>
        <end position="63"/>
    </location>
</feature>
<proteinExistence type="predicted"/>
<evidence type="ECO:0000256" key="1">
    <source>
        <dbReference type="SAM" id="MobiDB-lite"/>
    </source>
</evidence>
<name>A0AAV4RYZ9_9ARAC</name>
<feature type="compositionally biased region" description="Polar residues" evidence="1">
    <location>
        <begin position="40"/>
        <end position="59"/>
    </location>
</feature>
<evidence type="ECO:0000313" key="2">
    <source>
        <dbReference type="EMBL" id="GIY25929.1"/>
    </source>
</evidence>
<dbReference type="AlphaFoldDB" id="A0AAV4RYZ9"/>
<accession>A0AAV4RYZ9</accession>
<evidence type="ECO:0000313" key="3">
    <source>
        <dbReference type="Proteomes" id="UP001054837"/>
    </source>
</evidence>
<reference evidence="2 3" key="1">
    <citation type="submission" date="2021-06" db="EMBL/GenBank/DDBJ databases">
        <title>Caerostris darwini draft genome.</title>
        <authorList>
            <person name="Kono N."/>
            <person name="Arakawa K."/>
        </authorList>
    </citation>
    <scope>NUCLEOTIDE SEQUENCE [LARGE SCALE GENOMIC DNA]</scope>
</reference>
<gene>
    <name evidence="2" type="ORF">CDAR_521801</name>
</gene>
<protein>
    <submittedName>
        <fullName evidence="2">Uncharacterized protein</fullName>
    </submittedName>
</protein>
<sequence>MSFRNREGISVQNSGTLMIDPNSVGELITKRSYLKRPKLLSSSVNDQSSIRNQTDSLPSTWHHPRRRIRIKSFSLSPSSKRYSQTQRVSGTDIGMGWRVRSTSPAKLVLHLSNDTIRKDARPTPTPPSGDSGSCKNR</sequence>
<dbReference type="Proteomes" id="UP001054837">
    <property type="component" value="Unassembled WGS sequence"/>
</dbReference>
<keyword evidence="3" id="KW-1185">Reference proteome</keyword>
<dbReference type="EMBL" id="BPLQ01006873">
    <property type="protein sequence ID" value="GIY25929.1"/>
    <property type="molecule type" value="Genomic_DNA"/>
</dbReference>
<organism evidence="2 3">
    <name type="scientific">Caerostris darwini</name>
    <dbReference type="NCBI Taxonomy" id="1538125"/>
    <lineage>
        <taxon>Eukaryota</taxon>
        <taxon>Metazoa</taxon>
        <taxon>Ecdysozoa</taxon>
        <taxon>Arthropoda</taxon>
        <taxon>Chelicerata</taxon>
        <taxon>Arachnida</taxon>
        <taxon>Araneae</taxon>
        <taxon>Araneomorphae</taxon>
        <taxon>Entelegynae</taxon>
        <taxon>Araneoidea</taxon>
        <taxon>Araneidae</taxon>
        <taxon>Caerostris</taxon>
    </lineage>
</organism>